<reference evidence="1" key="1">
    <citation type="submission" date="2022-09" db="EMBL/GenBank/DDBJ databases">
        <title>Actin cytoskeleton and complex cell architecture in an #Asgard archaeon.</title>
        <authorList>
            <person name="Ponce Toledo R.I."/>
            <person name="Schleper C."/>
            <person name="Rodrigues Oliveira T."/>
            <person name="Wollweber F."/>
            <person name="Xu J."/>
            <person name="Rittmann S."/>
            <person name="Klingl A."/>
            <person name="Pilhofer M."/>
        </authorList>
    </citation>
    <scope>NUCLEOTIDE SEQUENCE</scope>
    <source>
        <strain evidence="1">B-35</strain>
    </source>
</reference>
<gene>
    <name evidence="1" type="ORF">NEF87_004148</name>
</gene>
<protein>
    <submittedName>
        <fullName evidence="1">Uncharacterized protein</fullName>
    </submittedName>
</protein>
<keyword evidence="2" id="KW-1185">Reference proteome</keyword>
<dbReference type="Proteomes" id="UP001208689">
    <property type="component" value="Chromosome"/>
</dbReference>
<proteinExistence type="predicted"/>
<evidence type="ECO:0000313" key="2">
    <source>
        <dbReference type="Proteomes" id="UP001208689"/>
    </source>
</evidence>
<accession>A0ABY6HWF1</accession>
<dbReference type="EMBL" id="CP104013">
    <property type="protein sequence ID" value="UYP47863.1"/>
    <property type="molecule type" value="Genomic_DNA"/>
</dbReference>
<name>A0ABY6HWF1_9ARCH</name>
<organism evidence="1 2">
    <name type="scientific">Candidatus Lokiarchaeum ossiferum</name>
    <dbReference type="NCBI Taxonomy" id="2951803"/>
    <lineage>
        <taxon>Archaea</taxon>
        <taxon>Promethearchaeati</taxon>
        <taxon>Promethearchaeota</taxon>
        <taxon>Promethearchaeia</taxon>
        <taxon>Promethearchaeales</taxon>
        <taxon>Promethearchaeaceae</taxon>
        <taxon>Candidatus Lokiarchaeum</taxon>
    </lineage>
</organism>
<sequence length="388" mass="44716">MMEEFLAETKLKSEERIKKIHHLSKKIWENRAWAPIELRNKCLDIWDEMSGDLNCSIVPLISLEENQPISNLIFGSGSFSTGEFQAKQYEKVKSYTLNSPIVLQGIVSNKSKDRSCNASEVCDKYKVPLIELDFIDWYHEFIDKSEQNPIRATRYWYTTHDDNNPPISEIHNRFKIRQDQFHKSLGELIAKQTTVPTNLVSARGYNFQFCSNLFLNQKNKLPHINDTHPADLTFVDRDSHEKKYAGWQSGAIQLMMDSKVHQTYRGSLIEVDYMDSIEQINTLDEGSLLALSEGVTPKSNQPMTAKHIQDAMKVLDDYFYCTLEPTGLLLLWGITEKPVPVVYQDIHGKPVIIKQRAIVVGNKFRSGIHAWGQNLENDLKEMNDFLFP</sequence>
<evidence type="ECO:0000313" key="1">
    <source>
        <dbReference type="EMBL" id="UYP47863.1"/>
    </source>
</evidence>